<organism evidence="4 6">
    <name type="scientific">Streptomyces alfalfae</name>
    <dbReference type="NCBI Taxonomy" id="1642299"/>
    <lineage>
        <taxon>Bacteria</taxon>
        <taxon>Bacillati</taxon>
        <taxon>Actinomycetota</taxon>
        <taxon>Actinomycetes</taxon>
        <taxon>Kitasatosporales</taxon>
        <taxon>Streptomycetaceae</taxon>
        <taxon>Streptomyces</taxon>
    </lineage>
</organism>
<evidence type="ECO:0000313" key="5">
    <source>
        <dbReference type="Proteomes" id="UP000187191"/>
    </source>
</evidence>
<dbReference type="Proteomes" id="UP000596130">
    <property type="component" value="Chromosome"/>
</dbReference>
<dbReference type="OrthoDB" id="9801735at2"/>
<evidence type="ECO:0000259" key="2">
    <source>
        <dbReference type="Pfam" id="PF01575"/>
    </source>
</evidence>
<evidence type="ECO:0000313" key="4">
    <source>
        <dbReference type="EMBL" id="QQC90600.1"/>
    </source>
</evidence>
<dbReference type="InterPro" id="IPR039375">
    <property type="entry name" value="NodN-like"/>
</dbReference>
<evidence type="ECO:0000313" key="3">
    <source>
        <dbReference type="EMBL" id="APY87134.1"/>
    </source>
</evidence>
<dbReference type="Proteomes" id="UP000187191">
    <property type="component" value="Chromosome"/>
</dbReference>
<dbReference type="PANTHER" id="PTHR42993:SF1">
    <property type="entry name" value="MAOC-LIKE DEHYDRATASE DOMAIN-CONTAINING PROTEIN"/>
    <property type="match status" value="1"/>
</dbReference>
<name>A0A1P8THN9_9ACTN</name>
<accession>A0A1P8THN9</accession>
<dbReference type="Pfam" id="PF01575">
    <property type="entry name" value="MaoC_dehydratas"/>
    <property type="match status" value="1"/>
</dbReference>
<dbReference type="SUPFAM" id="SSF54637">
    <property type="entry name" value="Thioesterase/thiol ester dehydrase-isomerase"/>
    <property type="match status" value="1"/>
</dbReference>
<sequence length="151" mass="16731">MRTFNDLDELAKATGETFGPSRWFDVTQDNVNQYAHSVGDLLWIHTDPERAARESEFGTTIAHGYMTLGMLPEIMRPFFEVKGISLAILVGLDKVRFNRPIKVGSRIRGSGKLTNVRILPNGCIYAMRVTVEVEGEPGSVCTADTLSRLTA</sequence>
<keyword evidence="5" id="KW-1185">Reference proteome</keyword>
<dbReference type="EMBL" id="CP015588">
    <property type="protein sequence ID" value="APY87134.1"/>
    <property type="molecule type" value="Genomic_DNA"/>
</dbReference>
<comment type="similarity">
    <text evidence="1">Belongs to the enoyl-CoA hydratase/isomerase family.</text>
</comment>
<dbReference type="RefSeq" id="WP_076685153.1">
    <property type="nucleotide sequence ID" value="NZ_CP015588.1"/>
</dbReference>
<dbReference type="Gene3D" id="3.10.129.10">
    <property type="entry name" value="Hotdog Thioesterase"/>
    <property type="match status" value="1"/>
</dbReference>
<dbReference type="PANTHER" id="PTHR42993">
    <property type="entry name" value="MAOC-LIKE DEHYDRATASE DOMAIN-CONTAINING PROTEIN"/>
    <property type="match status" value="1"/>
</dbReference>
<reference evidence="4 6" key="2">
    <citation type="submission" date="2020-12" db="EMBL/GenBank/DDBJ databases">
        <title>Identification and biosynthesis of polyene macrolides produced by Streptomyces alfalfae Men-myco-93-63.</title>
        <authorList>
            <person name="Liu D."/>
            <person name="Li Y."/>
            <person name="Liu L."/>
            <person name="Han X."/>
            <person name="Shen F."/>
        </authorList>
    </citation>
    <scope>NUCLEOTIDE SEQUENCE [LARGE SCALE GENOMIC DNA]</scope>
    <source>
        <strain evidence="4 6">Men-myco-93-63</strain>
    </source>
</reference>
<dbReference type="AlphaFoldDB" id="A0A1P8THN9"/>
<dbReference type="InterPro" id="IPR002539">
    <property type="entry name" value="MaoC-like_dom"/>
</dbReference>
<feature type="domain" description="MaoC-like" evidence="2">
    <location>
        <begin position="11"/>
        <end position="119"/>
    </location>
</feature>
<dbReference type="KEGG" id="ssia:A7J05_16580"/>
<protein>
    <submittedName>
        <fullName evidence="3 4">Dehydratase</fullName>
    </submittedName>
</protein>
<dbReference type="CDD" id="cd03450">
    <property type="entry name" value="NodN"/>
    <property type="match status" value="1"/>
</dbReference>
<reference evidence="3 5" key="1">
    <citation type="submission" date="2016-05" db="EMBL/GenBank/DDBJ databases">
        <authorList>
            <person name="Gu J."/>
        </authorList>
    </citation>
    <scope>NUCLEOTIDE SEQUENCE [LARGE SCALE GENOMIC DNA]</scope>
    <source>
        <strain evidence="3 5">ACCC40021</strain>
    </source>
</reference>
<proteinExistence type="inferred from homology"/>
<dbReference type="InterPro" id="IPR029069">
    <property type="entry name" value="HotDog_dom_sf"/>
</dbReference>
<gene>
    <name evidence="3" type="ORF">A7J05_16580</name>
    <name evidence="4" type="ORF">I8755_20970</name>
</gene>
<evidence type="ECO:0000313" key="6">
    <source>
        <dbReference type="Proteomes" id="UP000596130"/>
    </source>
</evidence>
<evidence type="ECO:0000256" key="1">
    <source>
        <dbReference type="ARBA" id="ARBA00005254"/>
    </source>
</evidence>
<dbReference type="EMBL" id="CP065959">
    <property type="protein sequence ID" value="QQC90600.1"/>
    <property type="molecule type" value="Genomic_DNA"/>
</dbReference>